<dbReference type="PRINTS" id="PR00326">
    <property type="entry name" value="GTP1OBG"/>
</dbReference>
<feature type="compositionally biased region" description="Basic residues" evidence="5">
    <location>
        <begin position="16"/>
        <end position="25"/>
    </location>
</feature>
<dbReference type="VEuPathDB" id="TriTrypDB:ADEAN_001004700"/>
<name>A0A7G2CVQ6_9TRYP</name>
<accession>A0A7G2CVQ6</accession>
<dbReference type="Gene3D" id="3.40.50.300">
    <property type="entry name" value="P-loop containing nucleotide triphosphate hydrolases"/>
    <property type="match status" value="1"/>
</dbReference>
<dbReference type="EMBL" id="LR877170">
    <property type="protein sequence ID" value="CAD2222503.1"/>
    <property type="molecule type" value="Genomic_DNA"/>
</dbReference>
<evidence type="ECO:0000313" key="8">
    <source>
        <dbReference type="Proteomes" id="UP000515908"/>
    </source>
</evidence>
<dbReference type="GO" id="GO:0003924">
    <property type="term" value="F:GTPase activity"/>
    <property type="evidence" value="ECO:0007669"/>
    <property type="project" value="InterPro"/>
</dbReference>
<dbReference type="PANTHER" id="PTHR45709:SF2">
    <property type="entry name" value="LARGE SUBUNIT GTPASE 1 HOMOLOG"/>
    <property type="match status" value="1"/>
</dbReference>
<evidence type="ECO:0000313" key="7">
    <source>
        <dbReference type="EMBL" id="CAD2222503.1"/>
    </source>
</evidence>
<dbReference type="GO" id="GO:0005525">
    <property type="term" value="F:GTP binding"/>
    <property type="evidence" value="ECO:0007669"/>
    <property type="project" value="UniProtKB-KW"/>
</dbReference>
<feature type="region of interest" description="Disordered" evidence="5">
    <location>
        <begin position="1"/>
        <end position="26"/>
    </location>
</feature>
<dbReference type="InterPro" id="IPR027417">
    <property type="entry name" value="P-loop_NTPase"/>
</dbReference>
<dbReference type="OrthoDB" id="61815at2759"/>
<evidence type="ECO:0000256" key="1">
    <source>
        <dbReference type="ARBA" id="ARBA00022490"/>
    </source>
</evidence>
<evidence type="ECO:0000256" key="2">
    <source>
        <dbReference type="ARBA" id="ARBA00022741"/>
    </source>
</evidence>
<dbReference type="AlphaFoldDB" id="A0A7G2CVQ6"/>
<dbReference type="SUPFAM" id="SSF52540">
    <property type="entry name" value="P-loop containing nucleoside triphosphate hydrolases"/>
    <property type="match status" value="1"/>
</dbReference>
<sequence length="455" mass="51607">MEGEEEKETKPVAKKEKTRHKKKTLRAPVEVTNAYELADMRKQLKKKEAEPKAPRQIPLTEMEVARDERTSAPQPIEPWAALNAIQLLDQLALLRKEMGVTDQDTPIMVGLVGFPNVGKSSTINAILEAKKVVVSATPGKTKHFQTLTIPDERRVMLCDCPGLVFPSFASTKQQMVVDGILPIDNATDVLNACEVVGRRIPRQLLEEMLNVSLLPEDDIDESVSLAERLLNQLARKRGFMASHDRPNRARAGKELLKAYLEGGFVFVEPPPSYNPSEEELAVEDVNGSADEEEFEDLDSEEESAWADLEEADDYRALSEGGQSSEDSFFDPNDVRPFFYIRPRGLRNCYTRRELFNSEANILRMTTEKVERRRRKKVNQQLEPDMYTFINRRGEVELRIDDDDGIVALDERAPGPARPTLPKEKHMTKRQERRMMKKAGAGPINPSAKRYGIQDY</sequence>
<proteinExistence type="predicted"/>
<keyword evidence="4" id="KW-0342">GTP-binding</keyword>
<dbReference type="Pfam" id="PF01926">
    <property type="entry name" value="MMR_HSR1"/>
    <property type="match status" value="1"/>
</dbReference>
<feature type="region of interest" description="Disordered" evidence="5">
    <location>
        <begin position="410"/>
        <end position="455"/>
    </location>
</feature>
<dbReference type="GO" id="GO:0005829">
    <property type="term" value="C:cytosol"/>
    <property type="evidence" value="ECO:0007669"/>
    <property type="project" value="TreeGrafter"/>
</dbReference>
<dbReference type="InterPro" id="IPR043358">
    <property type="entry name" value="GNL1-like"/>
</dbReference>
<keyword evidence="1" id="KW-0963">Cytoplasm</keyword>
<dbReference type="PANTHER" id="PTHR45709">
    <property type="entry name" value="LARGE SUBUNIT GTPASE 1 HOMOLOG-RELATED"/>
    <property type="match status" value="1"/>
</dbReference>
<keyword evidence="2" id="KW-0547">Nucleotide-binding</keyword>
<keyword evidence="3" id="KW-0378">Hydrolase</keyword>
<dbReference type="Proteomes" id="UP000515908">
    <property type="component" value="Chromosome 26"/>
</dbReference>
<feature type="domain" description="G" evidence="6">
    <location>
        <begin position="109"/>
        <end position="193"/>
    </location>
</feature>
<evidence type="ECO:0000256" key="3">
    <source>
        <dbReference type="ARBA" id="ARBA00022801"/>
    </source>
</evidence>
<evidence type="ECO:0000256" key="5">
    <source>
        <dbReference type="SAM" id="MobiDB-lite"/>
    </source>
</evidence>
<feature type="compositionally biased region" description="Basic and acidic residues" evidence="5">
    <location>
        <begin position="420"/>
        <end position="433"/>
    </location>
</feature>
<keyword evidence="8" id="KW-1185">Reference proteome</keyword>
<organism evidence="7 8">
    <name type="scientific">Angomonas deanei</name>
    <dbReference type="NCBI Taxonomy" id="59799"/>
    <lineage>
        <taxon>Eukaryota</taxon>
        <taxon>Discoba</taxon>
        <taxon>Euglenozoa</taxon>
        <taxon>Kinetoplastea</taxon>
        <taxon>Metakinetoplastina</taxon>
        <taxon>Trypanosomatida</taxon>
        <taxon>Trypanosomatidae</taxon>
        <taxon>Strigomonadinae</taxon>
        <taxon>Angomonas</taxon>
    </lineage>
</organism>
<gene>
    <name evidence="7" type="ORF">ADEAN_001004700</name>
</gene>
<dbReference type="CDD" id="cd00882">
    <property type="entry name" value="Ras_like_GTPase"/>
    <property type="match status" value="1"/>
</dbReference>
<evidence type="ECO:0000259" key="6">
    <source>
        <dbReference type="Pfam" id="PF01926"/>
    </source>
</evidence>
<evidence type="ECO:0000256" key="4">
    <source>
        <dbReference type="ARBA" id="ARBA00023134"/>
    </source>
</evidence>
<protein>
    <submittedName>
        <fullName evidence="7">Ferrous iron transport protein B/50S ribosome-binding GTPase, putative</fullName>
    </submittedName>
</protein>
<reference evidence="7 8" key="1">
    <citation type="submission" date="2020-08" db="EMBL/GenBank/DDBJ databases">
        <authorList>
            <person name="Newling K."/>
            <person name="Davey J."/>
            <person name="Forrester S."/>
        </authorList>
    </citation>
    <scope>NUCLEOTIDE SEQUENCE [LARGE SCALE GENOMIC DNA]</scope>
    <source>
        <strain evidence="8">Crithidia deanei Carvalho (ATCC PRA-265)</strain>
    </source>
</reference>
<dbReference type="InterPro" id="IPR006073">
    <property type="entry name" value="GTP-bd"/>
</dbReference>